<evidence type="ECO:0000256" key="1">
    <source>
        <dbReference type="ARBA" id="ARBA00004496"/>
    </source>
</evidence>
<evidence type="ECO:0000259" key="5">
    <source>
        <dbReference type="Pfam" id="PF01814"/>
    </source>
</evidence>
<dbReference type="GO" id="GO:0005737">
    <property type="term" value="C:cytoplasm"/>
    <property type="evidence" value="ECO:0007669"/>
    <property type="project" value="UniProtKB-SubCell"/>
</dbReference>
<dbReference type="GO" id="GO:0046872">
    <property type="term" value="F:metal ion binding"/>
    <property type="evidence" value="ECO:0007669"/>
    <property type="project" value="UniProtKB-KW"/>
</dbReference>
<accession>C7R6Z1</accession>
<keyword evidence="4" id="KW-0408">Iron</keyword>
<dbReference type="Proteomes" id="UP000001231">
    <property type="component" value="Chromosome"/>
</dbReference>
<sequence>MTAFDINLLDKSLGEIARDLPGASAVFFKHGMNFCCKGHQALANSIHEKKLDVEEVLEQLNQLIPAESADFSEKFVPNDELINHILERYHEVHREQLPELIRLAQRVETVHGRHPECPTGLASFLSDVEQEMEAHMQKEEQILFPMIQRGMGGLAKSPVAVMRMEHDDHGESLARLEQLAHNFQLPAEACNTWQALYTGLAAFKEDLMNHIHLENNILFERIDNYLGGH</sequence>
<dbReference type="PANTHER" id="PTHR36438">
    <property type="entry name" value="IRON-SULFUR CLUSTER REPAIR PROTEIN YTFE"/>
    <property type="match status" value="1"/>
</dbReference>
<evidence type="ECO:0000313" key="7">
    <source>
        <dbReference type="Proteomes" id="UP000001231"/>
    </source>
</evidence>
<dbReference type="STRING" id="523791.Kkor_2037"/>
<dbReference type="HOGENOM" id="CLU_076075_2_0_6"/>
<dbReference type="Gene3D" id="1.20.120.520">
    <property type="entry name" value="nmb1532 protein domain like"/>
    <property type="match status" value="1"/>
</dbReference>
<proteinExistence type="predicted"/>
<dbReference type="OrthoDB" id="9797132at2"/>
<dbReference type="RefSeq" id="WP_015781052.1">
    <property type="nucleotide sequence ID" value="NC_013166.1"/>
</dbReference>
<protein>
    <recommendedName>
        <fullName evidence="5">Hemerythrin-like domain-containing protein</fullName>
    </recommendedName>
</protein>
<evidence type="ECO:0000313" key="6">
    <source>
        <dbReference type="EMBL" id="ACV27447.1"/>
    </source>
</evidence>
<evidence type="ECO:0000256" key="4">
    <source>
        <dbReference type="ARBA" id="ARBA00023004"/>
    </source>
</evidence>
<reference evidence="6 7" key="1">
    <citation type="journal article" date="2009" name="Stand. Genomic Sci.">
        <title>Complete genome sequence of Kangiella koreensis type strain (SW-125).</title>
        <authorList>
            <person name="Han C."/>
            <person name="Sikorski J."/>
            <person name="Lapidus A."/>
            <person name="Nolan M."/>
            <person name="Glavina Del Rio T."/>
            <person name="Tice H."/>
            <person name="Cheng J.F."/>
            <person name="Lucas S."/>
            <person name="Chen F."/>
            <person name="Copeland A."/>
            <person name="Ivanova N."/>
            <person name="Mavromatis K."/>
            <person name="Ovchinnikova G."/>
            <person name="Pati A."/>
            <person name="Bruce D."/>
            <person name="Goodwin L."/>
            <person name="Pitluck S."/>
            <person name="Chen A."/>
            <person name="Palaniappan K."/>
            <person name="Land M."/>
            <person name="Hauser L."/>
            <person name="Chang Y.J."/>
            <person name="Jeffries C.D."/>
            <person name="Chain P."/>
            <person name="Saunders E."/>
            <person name="Brettin T."/>
            <person name="Goker M."/>
            <person name="Tindall B.J."/>
            <person name="Bristow J."/>
            <person name="Eisen J.A."/>
            <person name="Markowitz V."/>
            <person name="Hugenholtz P."/>
            <person name="Kyrpides N.C."/>
            <person name="Klenk H.P."/>
            <person name="Detter J.C."/>
        </authorList>
    </citation>
    <scope>NUCLEOTIDE SEQUENCE [LARGE SCALE GENOMIC DNA]</scope>
    <source>
        <strain evidence="7">DSM 16069 / KCTC 12182 / SW-125</strain>
    </source>
</reference>
<dbReference type="Pfam" id="PF01814">
    <property type="entry name" value="Hemerythrin"/>
    <property type="match status" value="1"/>
</dbReference>
<evidence type="ECO:0000256" key="3">
    <source>
        <dbReference type="ARBA" id="ARBA00022723"/>
    </source>
</evidence>
<comment type="subcellular location">
    <subcellularLocation>
        <location evidence="1">Cytoplasm</location>
    </subcellularLocation>
</comment>
<dbReference type="InParanoid" id="C7R6Z1"/>
<keyword evidence="7" id="KW-1185">Reference proteome</keyword>
<dbReference type="PANTHER" id="PTHR36438:SF1">
    <property type="entry name" value="IRON-SULFUR CLUSTER REPAIR PROTEIN YTFE"/>
    <property type="match status" value="1"/>
</dbReference>
<keyword evidence="2" id="KW-0963">Cytoplasm</keyword>
<dbReference type="EMBL" id="CP001707">
    <property type="protein sequence ID" value="ACV27447.1"/>
    <property type="molecule type" value="Genomic_DNA"/>
</dbReference>
<name>C7R6Z1_KANKD</name>
<dbReference type="InterPro" id="IPR019903">
    <property type="entry name" value="RIC_family"/>
</dbReference>
<evidence type="ECO:0000256" key="2">
    <source>
        <dbReference type="ARBA" id="ARBA00022490"/>
    </source>
</evidence>
<dbReference type="NCBIfam" id="TIGR03652">
    <property type="entry name" value="FeS_repair_RIC"/>
    <property type="match status" value="1"/>
</dbReference>
<dbReference type="InterPro" id="IPR012312">
    <property type="entry name" value="Hemerythrin-like"/>
</dbReference>
<feature type="domain" description="Hemerythrin-like" evidence="5">
    <location>
        <begin position="82"/>
        <end position="221"/>
    </location>
</feature>
<dbReference type="eggNOG" id="COG2846">
    <property type="taxonomic scope" value="Bacteria"/>
</dbReference>
<dbReference type="NCBIfam" id="NF008221">
    <property type="entry name" value="PRK10992.1"/>
    <property type="match status" value="1"/>
</dbReference>
<dbReference type="FunCoup" id="C7R6Z1">
    <property type="interactions" value="7"/>
</dbReference>
<dbReference type="AlphaFoldDB" id="C7R6Z1"/>
<keyword evidence="3" id="KW-0479">Metal-binding</keyword>
<organism evidence="6 7">
    <name type="scientific">Kangiella koreensis (strain DSM 16069 / JCM 12317 / KCTC 12182 / SW-125)</name>
    <dbReference type="NCBI Taxonomy" id="523791"/>
    <lineage>
        <taxon>Bacteria</taxon>
        <taxon>Pseudomonadati</taxon>
        <taxon>Pseudomonadota</taxon>
        <taxon>Gammaproteobacteria</taxon>
        <taxon>Kangiellales</taxon>
        <taxon>Kangiellaceae</taxon>
        <taxon>Kangiella</taxon>
    </lineage>
</organism>
<dbReference type="Pfam" id="PF04405">
    <property type="entry name" value="ScdA_N"/>
    <property type="match status" value="1"/>
</dbReference>
<gene>
    <name evidence="6" type="ordered locus">Kkor_2037</name>
</gene>
<dbReference type="KEGG" id="kko:Kkor_2037"/>